<accession>A0ABQ1S2N5</accession>
<evidence type="ECO:0000313" key="2">
    <source>
        <dbReference type="Proteomes" id="UP000629365"/>
    </source>
</evidence>
<comment type="caution">
    <text evidence="1">The sequence shown here is derived from an EMBL/GenBank/DDBJ whole genome shotgun (WGS) entry which is preliminary data.</text>
</comment>
<dbReference type="NCBIfam" id="TIGR03292">
    <property type="entry name" value="PhnH_redo"/>
    <property type="match status" value="1"/>
</dbReference>
<dbReference type="SUPFAM" id="SSF159709">
    <property type="entry name" value="PhnH-like"/>
    <property type="match status" value="1"/>
</dbReference>
<dbReference type="InterPro" id="IPR038058">
    <property type="entry name" value="PhnH-like_sp"/>
</dbReference>
<dbReference type="Proteomes" id="UP000629365">
    <property type="component" value="Unassembled WGS sequence"/>
</dbReference>
<keyword evidence="1" id="KW-0456">Lyase</keyword>
<dbReference type="Pfam" id="PF05845">
    <property type="entry name" value="PhnH"/>
    <property type="match status" value="1"/>
</dbReference>
<dbReference type="PIRSF" id="PIRSF020680">
    <property type="entry name" value="PhnH"/>
    <property type="match status" value="1"/>
</dbReference>
<dbReference type="Gene3D" id="3.40.50.11310">
    <property type="entry name" value="Bacterial phosphonate metabolism protein PhnH"/>
    <property type="match status" value="1"/>
</dbReference>
<keyword evidence="2" id="KW-1185">Reference proteome</keyword>
<reference evidence="2" key="1">
    <citation type="journal article" date="2019" name="Int. J. Syst. Evol. Microbiol.">
        <title>The Global Catalogue of Microorganisms (GCM) 10K type strain sequencing project: providing services to taxonomists for standard genome sequencing and annotation.</title>
        <authorList>
            <consortium name="The Broad Institute Genomics Platform"/>
            <consortium name="The Broad Institute Genome Sequencing Center for Infectious Disease"/>
            <person name="Wu L."/>
            <person name="Ma J."/>
        </authorList>
    </citation>
    <scope>NUCLEOTIDE SEQUENCE [LARGE SCALE GENOMIC DNA]</scope>
    <source>
        <strain evidence="2">CCM 7640</strain>
    </source>
</reference>
<protein>
    <submittedName>
        <fullName evidence="1">Carbon-phosphorus lyase subunit PhnH</fullName>
    </submittedName>
</protein>
<dbReference type="GO" id="GO:0016829">
    <property type="term" value="F:lyase activity"/>
    <property type="evidence" value="ECO:0007669"/>
    <property type="project" value="UniProtKB-KW"/>
</dbReference>
<proteinExistence type="predicted"/>
<sequence>MTTRIEARTTALMSAGERHLPGFADPVQDAQHVFRAVLGAFARPTLPQSLEPGMTDRVAPLSPGVGAVLLALCDEQTPIWLDPALSASDDVCAWLRFHTGVRLVDAPGDALFVVASSPSTVPRLGDLASGTDEEPHRSATVVIDATGARGTGDFVATGPGVNGSVSWDGAGLPSGFLVQWQENHARFPRGVDLILVADESVRALPRSIRLQGAENRSA</sequence>
<evidence type="ECO:0000313" key="1">
    <source>
        <dbReference type="EMBL" id="GGD87544.1"/>
    </source>
</evidence>
<organism evidence="1 2">
    <name type="scientific">Microbacterium murale</name>
    <dbReference type="NCBI Taxonomy" id="1081040"/>
    <lineage>
        <taxon>Bacteria</taxon>
        <taxon>Bacillati</taxon>
        <taxon>Actinomycetota</taxon>
        <taxon>Actinomycetes</taxon>
        <taxon>Micrococcales</taxon>
        <taxon>Microbacteriaceae</taxon>
        <taxon>Microbacterium</taxon>
    </lineage>
</organism>
<gene>
    <name evidence="1" type="ORF">GCM10007269_32970</name>
</gene>
<dbReference type="InterPro" id="IPR008772">
    <property type="entry name" value="Phosphonate_metab_PhnH"/>
</dbReference>
<dbReference type="RefSeq" id="WP_229703252.1">
    <property type="nucleotide sequence ID" value="NZ_BMCM01000006.1"/>
</dbReference>
<dbReference type="EMBL" id="BMCM01000006">
    <property type="protein sequence ID" value="GGD87544.1"/>
    <property type="molecule type" value="Genomic_DNA"/>
</dbReference>
<name>A0ABQ1S2N5_9MICO</name>